<proteinExistence type="predicted"/>
<feature type="domain" description="DNA ligase D polymerase" evidence="3">
    <location>
        <begin position="305"/>
        <end position="554"/>
    </location>
</feature>
<evidence type="ECO:0000259" key="2">
    <source>
        <dbReference type="Pfam" id="PF13298"/>
    </source>
</evidence>
<dbReference type="Proteomes" id="UP000034883">
    <property type="component" value="Chromosome"/>
</dbReference>
<name>A0A0F6YKP4_9BACT</name>
<evidence type="ECO:0000313" key="5">
    <source>
        <dbReference type="Proteomes" id="UP000034883"/>
    </source>
</evidence>
<dbReference type="NCBIfam" id="TIGR02777">
    <property type="entry name" value="LigD_PE_dom"/>
    <property type="match status" value="1"/>
</dbReference>
<dbReference type="OrthoDB" id="9802472at2"/>
<dbReference type="AlphaFoldDB" id="A0A0F6YKP4"/>
<protein>
    <submittedName>
        <fullName evidence="4">ATP-dependent DNA ligase</fullName>
    </submittedName>
</protein>
<accession>A0A0F6YKP4</accession>
<dbReference type="Gene3D" id="3.90.920.10">
    <property type="entry name" value="DNA primase, PRIM domain"/>
    <property type="match status" value="1"/>
</dbReference>
<feature type="compositionally biased region" description="Basic and acidic residues" evidence="1">
    <location>
        <begin position="1"/>
        <end position="14"/>
    </location>
</feature>
<dbReference type="Pfam" id="PF13298">
    <property type="entry name" value="LigD_N"/>
    <property type="match status" value="1"/>
</dbReference>
<dbReference type="InterPro" id="IPR014144">
    <property type="entry name" value="LigD_PE_domain"/>
</dbReference>
<feature type="compositionally biased region" description="Basic and acidic residues" evidence="1">
    <location>
        <begin position="258"/>
        <end position="268"/>
    </location>
</feature>
<feature type="region of interest" description="Disordered" evidence="1">
    <location>
        <begin position="188"/>
        <end position="283"/>
    </location>
</feature>
<dbReference type="STRING" id="927083.DB32_005756"/>
<dbReference type="NCBIfam" id="TIGR02778">
    <property type="entry name" value="ligD_pol"/>
    <property type="match status" value="1"/>
</dbReference>
<organism evidence="4 5">
    <name type="scientific">Sandaracinus amylolyticus</name>
    <dbReference type="NCBI Taxonomy" id="927083"/>
    <lineage>
        <taxon>Bacteria</taxon>
        <taxon>Pseudomonadati</taxon>
        <taxon>Myxococcota</taxon>
        <taxon>Polyangia</taxon>
        <taxon>Polyangiales</taxon>
        <taxon>Sandaracinaceae</taxon>
        <taxon>Sandaracinus</taxon>
    </lineage>
</organism>
<feature type="domain" description="DNA ligase D 3'-phosphoesterase" evidence="2">
    <location>
        <begin position="33"/>
        <end position="138"/>
    </location>
</feature>
<reference evidence="4 5" key="1">
    <citation type="submission" date="2015-03" db="EMBL/GenBank/DDBJ databases">
        <title>Genome assembly of Sandaracinus amylolyticus DSM 53668.</title>
        <authorList>
            <person name="Sharma G."/>
            <person name="Subramanian S."/>
        </authorList>
    </citation>
    <scope>NUCLEOTIDE SEQUENCE [LARGE SCALE GENOMIC DNA]</scope>
    <source>
        <strain evidence="4 5">DSM 53668</strain>
    </source>
</reference>
<keyword evidence="4" id="KW-0436">Ligase</keyword>
<sequence>MGLETYRQKRDFARTPEPSGKVRKKTGWSFVVQKHAASRMHYDFRLELDGVLLSWSVPKGPSYDVEEKRLAVQTEDHPVEYGTFEGIIPEGEYGGGTVMLWDRGTWEPVGDPRVGMEKGKLDFVLHGERLEGRWTLVRLKSRPEDRGRANWLLFKRSDEHVAEHEGEEITDVALTSVKSGRSMDEIAEAKGRSRKVWHSNRGSSEGVPSAKARIRAAAREGRVKHAAKTVRAPAEPVPSEPAKKKKATKKPRAHTPPRKWDVAPREGAYRGPTRAPRRDTGAREKVAGVGISNGGRVVDPGSGITKIEVARYYAEVAHCFLAHAADRALALVRCPEGSAGQCFYQKHSHPGMSEHIHVAHAPWGEEVLSVRTQPGVVALAQWSAIELHGWSARVDAIEKPDWIVMDLDPAEDVGFAEVVEGALTLRERLSSIGLESFVKTTGGKGLHVVVPLMRRHGWDVVKDFAHALALDISHRAPDRYLAEMSKSKRTGRIFVDYLRNGRGNTAILPYSARARDGLPVAMPLAWSEIEKVTPAQFDVRSAPKWIAKRRRDPWAAMRSVRQSITREILDALAT</sequence>
<dbReference type="KEGG" id="samy:DB32_005756"/>
<evidence type="ECO:0000256" key="1">
    <source>
        <dbReference type="SAM" id="MobiDB-lite"/>
    </source>
</evidence>
<dbReference type="PANTHER" id="PTHR42705:SF2">
    <property type="entry name" value="BIFUNCTIONAL NON-HOMOLOGOUS END JOINING PROTEIN LIGD"/>
    <property type="match status" value="1"/>
</dbReference>
<dbReference type="InterPro" id="IPR052171">
    <property type="entry name" value="NHEJ_LigD"/>
</dbReference>
<dbReference type="RefSeq" id="WP_053235730.1">
    <property type="nucleotide sequence ID" value="NZ_CP011125.1"/>
</dbReference>
<dbReference type="InterPro" id="IPR033651">
    <property type="entry name" value="PaeLigD_Pol-like"/>
</dbReference>
<keyword evidence="5" id="KW-1185">Reference proteome</keyword>
<dbReference type="EMBL" id="CP011125">
    <property type="protein sequence ID" value="AKF08607.1"/>
    <property type="molecule type" value="Genomic_DNA"/>
</dbReference>
<dbReference type="CDD" id="cd04862">
    <property type="entry name" value="PaeLigD_Pol_like"/>
    <property type="match status" value="1"/>
</dbReference>
<dbReference type="GO" id="GO:0016874">
    <property type="term" value="F:ligase activity"/>
    <property type="evidence" value="ECO:0007669"/>
    <property type="project" value="UniProtKB-KW"/>
</dbReference>
<dbReference type="PANTHER" id="PTHR42705">
    <property type="entry name" value="BIFUNCTIONAL NON-HOMOLOGOUS END JOINING PROTEIN LIGD"/>
    <property type="match status" value="1"/>
</dbReference>
<evidence type="ECO:0000259" key="3">
    <source>
        <dbReference type="Pfam" id="PF21686"/>
    </source>
</evidence>
<dbReference type="Pfam" id="PF21686">
    <property type="entry name" value="LigD_Prim-Pol"/>
    <property type="match status" value="1"/>
</dbReference>
<feature type="region of interest" description="Disordered" evidence="1">
    <location>
        <begin position="1"/>
        <end position="22"/>
    </location>
</feature>
<gene>
    <name evidence="4" type="ORF">DB32_005756</name>
</gene>
<feature type="compositionally biased region" description="Basic residues" evidence="1">
    <location>
        <begin position="243"/>
        <end position="257"/>
    </location>
</feature>
<evidence type="ECO:0000313" key="4">
    <source>
        <dbReference type="EMBL" id="AKF08607.1"/>
    </source>
</evidence>
<dbReference type="InterPro" id="IPR014145">
    <property type="entry name" value="LigD_pol_dom"/>
</dbReference>